<dbReference type="InterPro" id="IPR046335">
    <property type="entry name" value="LacI/GalR-like_sensor"/>
</dbReference>
<dbReference type="CDD" id="cd01392">
    <property type="entry name" value="HTH_LacI"/>
    <property type="match status" value="1"/>
</dbReference>
<dbReference type="RefSeq" id="WP_064442090.1">
    <property type="nucleotide sequence ID" value="NZ_BDDI01000019.1"/>
</dbReference>
<dbReference type="SMART" id="SM00354">
    <property type="entry name" value="HTH_LACI"/>
    <property type="match status" value="1"/>
</dbReference>
<name>A0A839RKY1_9ACTN</name>
<dbReference type="GO" id="GO:0003700">
    <property type="term" value="F:DNA-binding transcription factor activity"/>
    <property type="evidence" value="ECO:0007669"/>
    <property type="project" value="TreeGrafter"/>
</dbReference>
<dbReference type="Pfam" id="PF00356">
    <property type="entry name" value="LacI"/>
    <property type="match status" value="1"/>
</dbReference>
<keyword evidence="2 5" id="KW-0238">DNA-binding</keyword>
<comment type="caution">
    <text evidence="5">The sequence shown here is derived from an EMBL/GenBank/DDBJ whole genome shotgun (WGS) entry which is preliminary data.</text>
</comment>
<dbReference type="Pfam" id="PF13377">
    <property type="entry name" value="Peripla_BP_3"/>
    <property type="match status" value="1"/>
</dbReference>
<dbReference type="SUPFAM" id="SSF47413">
    <property type="entry name" value="lambda repressor-like DNA-binding domains"/>
    <property type="match status" value="1"/>
</dbReference>
<gene>
    <name evidence="5" type="ORF">FHU29_001312</name>
</gene>
<reference evidence="5 6" key="1">
    <citation type="submission" date="2020-08" db="EMBL/GenBank/DDBJ databases">
        <title>Sequencing the genomes of 1000 actinobacteria strains.</title>
        <authorList>
            <person name="Klenk H.-P."/>
        </authorList>
    </citation>
    <scope>NUCLEOTIDE SEQUENCE [LARGE SCALE GENOMIC DNA]</scope>
    <source>
        <strain evidence="5 6">DSM 45258</strain>
    </source>
</reference>
<dbReference type="AlphaFoldDB" id="A0A839RKY1"/>
<dbReference type="PANTHER" id="PTHR30146">
    <property type="entry name" value="LACI-RELATED TRANSCRIPTIONAL REPRESSOR"/>
    <property type="match status" value="1"/>
</dbReference>
<dbReference type="CDD" id="cd06267">
    <property type="entry name" value="PBP1_LacI_sugar_binding-like"/>
    <property type="match status" value="1"/>
</dbReference>
<dbReference type="Gene3D" id="3.40.50.2300">
    <property type="match status" value="2"/>
</dbReference>
<evidence type="ECO:0000256" key="3">
    <source>
        <dbReference type="ARBA" id="ARBA00023163"/>
    </source>
</evidence>
<accession>A0A839RKY1</accession>
<evidence type="ECO:0000256" key="2">
    <source>
        <dbReference type="ARBA" id="ARBA00023125"/>
    </source>
</evidence>
<dbReference type="GO" id="GO:0000976">
    <property type="term" value="F:transcription cis-regulatory region binding"/>
    <property type="evidence" value="ECO:0007669"/>
    <property type="project" value="TreeGrafter"/>
</dbReference>
<evidence type="ECO:0000313" key="5">
    <source>
        <dbReference type="EMBL" id="MBB3036878.1"/>
    </source>
</evidence>
<dbReference type="EMBL" id="JACHWS010000001">
    <property type="protein sequence ID" value="MBB3036878.1"/>
    <property type="molecule type" value="Genomic_DNA"/>
</dbReference>
<evidence type="ECO:0000256" key="1">
    <source>
        <dbReference type="ARBA" id="ARBA00023015"/>
    </source>
</evidence>
<dbReference type="Gene3D" id="1.10.260.40">
    <property type="entry name" value="lambda repressor-like DNA-binding domains"/>
    <property type="match status" value="1"/>
</dbReference>
<keyword evidence="1" id="KW-0805">Transcription regulation</keyword>
<dbReference type="InterPro" id="IPR000843">
    <property type="entry name" value="HTH_LacI"/>
</dbReference>
<evidence type="ECO:0000313" key="6">
    <source>
        <dbReference type="Proteomes" id="UP000567922"/>
    </source>
</evidence>
<organism evidence="5 6">
    <name type="scientific">Hoyosella altamirensis</name>
    <dbReference type="NCBI Taxonomy" id="616997"/>
    <lineage>
        <taxon>Bacteria</taxon>
        <taxon>Bacillati</taxon>
        <taxon>Actinomycetota</taxon>
        <taxon>Actinomycetes</taxon>
        <taxon>Mycobacteriales</taxon>
        <taxon>Hoyosellaceae</taxon>
        <taxon>Hoyosella</taxon>
    </lineage>
</organism>
<keyword evidence="3" id="KW-0804">Transcription</keyword>
<dbReference type="Proteomes" id="UP000567922">
    <property type="component" value="Unassembled WGS sequence"/>
</dbReference>
<proteinExistence type="predicted"/>
<keyword evidence="6" id="KW-1185">Reference proteome</keyword>
<dbReference type="PROSITE" id="PS50932">
    <property type="entry name" value="HTH_LACI_2"/>
    <property type="match status" value="1"/>
</dbReference>
<dbReference type="InterPro" id="IPR028082">
    <property type="entry name" value="Peripla_BP_I"/>
</dbReference>
<dbReference type="PANTHER" id="PTHR30146:SF109">
    <property type="entry name" value="HTH-TYPE TRANSCRIPTIONAL REGULATOR GALS"/>
    <property type="match status" value="1"/>
</dbReference>
<sequence length="337" mass="35891">MKRPTLVTVAKRAGVSTALASIVMRGAKGASEQTRARVLEAAREVGYQPDARARMLRQRHTRLIGVQFGLQQAFHSDLVEGIYAAAEQAGYEVALSAVTPARGEDRAVQSLLAHRCDGLILLGPQQSPDRLIELGQQLPVVSVARRLRGKAAETVDVVRSADDIGVHQAVNHLTALGHQRIAQIDGGKAPGAADRRRGFMTAMRRSGLAQGAIVLAGGADEEQGARVARLILSLSPRPTAVIAFNDRCAVGVLDVFLREGISVPSDISVVGYDDSRLASMSHVDLTTVGQDAGELARIAVERAIGRIEGAPDIIDREIVFEPHLVVRGTTGPAQVRI</sequence>
<evidence type="ECO:0000259" key="4">
    <source>
        <dbReference type="PROSITE" id="PS50932"/>
    </source>
</evidence>
<dbReference type="SUPFAM" id="SSF53822">
    <property type="entry name" value="Periplasmic binding protein-like I"/>
    <property type="match status" value="1"/>
</dbReference>
<feature type="domain" description="HTH lacI-type" evidence="4">
    <location>
        <begin position="4"/>
        <end position="58"/>
    </location>
</feature>
<protein>
    <submittedName>
        <fullName evidence="5">DNA-binding LacI/PurR family transcriptional regulator</fullName>
    </submittedName>
</protein>
<dbReference type="InterPro" id="IPR010982">
    <property type="entry name" value="Lambda_DNA-bd_dom_sf"/>
</dbReference>
<dbReference type="OrthoDB" id="59108at2"/>